<dbReference type="SUPFAM" id="SSF55811">
    <property type="entry name" value="Nudix"/>
    <property type="match status" value="1"/>
</dbReference>
<evidence type="ECO:0000256" key="7">
    <source>
        <dbReference type="ARBA" id="ARBA00022842"/>
    </source>
</evidence>
<dbReference type="GO" id="GO:0005829">
    <property type="term" value="C:cytosol"/>
    <property type="evidence" value="ECO:0007669"/>
    <property type="project" value="TreeGrafter"/>
</dbReference>
<evidence type="ECO:0000256" key="3">
    <source>
        <dbReference type="ARBA" id="ARBA00009595"/>
    </source>
</evidence>
<organism evidence="11 12">
    <name type="scientific">Ligilactobacillus equi DSM 15833 = JCM 10991</name>
    <dbReference type="NCBI Taxonomy" id="1423740"/>
    <lineage>
        <taxon>Bacteria</taxon>
        <taxon>Bacillati</taxon>
        <taxon>Bacillota</taxon>
        <taxon>Bacilli</taxon>
        <taxon>Lactobacillales</taxon>
        <taxon>Lactobacillaceae</taxon>
        <taxon>Ligilactobacillus</taxon>
    </lineage>
</organism>
<evidence type="ECO:0000256" key="8">
    <source>
        <dbReference type="ARBA" id="ARBA00023027"/>
    </source>
</evidence>
<dbReference type="AlphaFoldDB" id="A0A0R1TCS3"/>
<protein>
    <recommendedName>
        <fullName evidence="4">NAD(+) diphosphatase</fullName>
        <ecNumber evidence="4">3.6.1.22</ecNumber>
    </recommendedName>
</protein>
<gene>
    <name evidence="11" type="ORF">FC36_GL001992</name>
</gene>
<dbReference type="PANTHER" id="PTHR42904:SF6">
    <property type="entry name" value="NAD-CAPPED RNA HYDROLASE NUDT12"/>
    <property type="match status" value="1"/>
</dbReference>
<dbReference type="CDD" id="cd03429">
    <property type="entry name" value="NUDIX_NADH_pyrophosphatase_Nudt13"/>
    <property type="match status" value="1"/>
</dbReference>
<comment type="catalytic activity">
    <reaction evidence="9">
        <text>a 5'-end NAD(+)-phospho-ribonucleoside in mRNA + H2O = a 5'-end phospho-adenosine-phospho-ribonucleoside in mRNA + beta-nicotinamide D-ribonucleotide + 2 H(+)</text>
        <dbReference type="Rhea" id="RHEA:60876"/>
        <dbReference type="Rhea" id="RHEA-COMP:15698"/>
        <dbReference type="Rhea" id="RHEA-COMP:15719"/>
        <dbReference type="ChEBI" id="CHEBI:14649"/>
        <dbReference type="ChEBI" id="CHEBI:15377"/>
        <dbReference type="ChEBI" id="CHEBI:15378"/>
        <dbReference type="ChEBI" id="CHEBI:144029"/>
        <dbReference type="ChEBI" id="CHEBI:144051"/>
    </reaction>
    <physiologicalReaction direction="left-to-right" evidence="9">
        <dbReference type="Rhea" id="RHEA:60877"/>
    </physiologicalReaction>
</comment>
<evidence type="ECO:0000313" key="12">
    <source>
        <dbReference type="Proteomes" id="UP000051048"/>
    </source>
</evidence>
<dbReference type="GO" id="GO:0046872">
    <property type="term" value="F:metal ion binding"/>
    <property type="evidence" value="ECO:0007669"/>
    <property type="project" value="UniProtKB-KW"/>
</dbReference>
<dbReference type="PROSITE" id="PS00893">
    <property type="entry name" value="NUDIX_BOX"/>
    <property type="match status" value="1"/>
</dbReference>
<comment type="caution">
    <text evidence="11">The sequence shown here is derived from an EMBL/GenBank/DDBJ whole genome shotgun (WGS) entry which is preliminary data.</text>
</comment>
<dbReference type="InterPro" id="IPR020084">
    <property type="entry name" value="NUDIX_hydrolase_CS"/>
</dbReference>
<comment type="cofactor">
    <cofactor evidence="1">
        <name>Mg(2+)</name>
        <dbReference type="ChEBI" id="CHEBI:18420"/>
    </cofactor>
</comment>
<dbReference type="InterPro" id="IPR015797">
    <property type="entry name" value="NUDIX_hydrolase-like_dom_sf"/>
</dbReference>
<evidence type="ECO:0000256" key="9">
    <source>
        <dbReference type="ARBA" id="ARBA00023679"/>
    </source>
</evidence>
<dbReference type="EMBL" id="AZFH01000202">
    <property type="protein sequence ID" value="KRL76277.1"/>
    <property type="molecule type" value="Genomic_DNA"/>
</dbReference>
<dbReference type="PATRIC" id="fig|1423740.3.peg.2158"/>
<dbReference type="GO" id="GO:0035529">
    <property type="term" value="F:NADH pyrophosphatase activity"/>
    <property type="evidence" value="ECO:0007669"/>
    <property type="project" value="TreeGrafter"/>
</dbReference>
<proteinExistence type="inferred from homology"/>
<dbReference type="OrthoDB" id="9800077at2"/>
<keyword evidence="7" id="KW-0460">Magnesium</keyword>
<keyword evidence="8" id="KW-0520">NAD</keyword>
<dbReference type="PANTHER" id="PTHR42904">
    <property type="entry name" value="NUDIX HYDROLASE, NUDC SUBFAMILY"/>
    <property type="match status" value="1"/>
</dbReference>
<evidence type="ECO:0000256" key="1">
    <source>
        <dbReference type="ARBA" id="ARBA00001946"/>
    </source>
</evidence>
<evidence type="ECO:0000256" key="2">
    <source>
        <dbReference type="ARBA" id="ARBA00001947"/>
    </source>
</evidence>
<evidence type="ECO:0000259" key="10">
    <source>
        <dbReference type="PROSITE" id="PS51462"/>
    </source>
</evidence>
<dbReference type="RefSeq" id="WP_025021421.1">
    <property type="nucleotide sequence ID" value="NZ_AZFH01000202.1"/>
</dbReference>
<dbReference type="Gene3D" id="3.90.79.10">
    <property type="entry name" value="Nucleoside Triphosphate Pyrophosphohydrolase"/>
    <property type="match status" value="1"/>
</dbReference>
<dbReference type="InterPro" id="IPR000086">
    <property type="entry name" value="NUDIX_hydrolase_dom"/>
</dbReference>
<evidence type="ECO:0000256" key="4">
    <source>
        <dbReference type="ARBA" id="ARBA00012381"/>
    </source>
</evidence>
<dbReference type="GO" id="GO:0019677">
    <property type="term" value="P:NAD+ catabolic process"/>
    <property type="evidence" value="ECO:0007669"/>
    <property type="project" value="TreeGrafter"/>
</dbReference>
<evidence type="ECO:0000256" key="5">
    <source>
        <dbReference type="ARBA" id="ARBA00022723"/>
    </source>
</evidence>
<dbReference type="InterPro" id="IPR049734">
    <property type="entry name" value="NudC-like_C"/>
</dbReference>
<accession>A0A0R1TCS3</accession>
<dbReference type="STRING" id="1423740.FC36_GL001992"/>
<name>A0A0R1TCS3_9LACO</name>
<keyword evidence="5" id="KW-0479">Metal-binding</keyword>
<reference evidence="11 12" key="1">
    <citation type="journal article" date="2015" name="Genome Announc.">
        <title>Expanding the biotechnology potential of lactobacilli through comparative genomics of 213 strains and associated genera.</title>
        <authorList>
            <person name="Sun Z."/>
            <person name="Harris H.M."/>
            <person name="McCann A."/>
            <person name="Guo C."/>
            <person name="Argimon S."/>
            <person name="Zhang W."/>
            <person name="Yang X."/>
            <person name="Jeffery I.B."/>
            <person name="Cooney J.C."/>
            <person name="Kagawa T.F."/>
            <person name="Liu W."/>
            <person name="Song Y."/>
            <person name="Salvetti E."/>
            <person name="Wrobel A."/>
            <person name="Rasinkangas P."/>
            <person name="Parkhill J."/>
            <person name="Rea M.C."/>
            <person name="O'Sullivan O."/>
            <person name="Ritari J."/>
            <person name="Douillard F.P."/>
            <person name="Paul Ross R."/>
            <person name="Yang R."/>
            <person name="Briner A.E."/>
            <person name="Felis G.E."/>
            <person name="de Vos W.M."/>
            <person name="Barrangou R."/>
            <person name="Klaenhammer T.R."/>
            <person name="Caufield P.W."/>
            <person name="Cui Y."/>
            <person name="Zhang H."/>
            <person name="O'Toole P.W."/>
        </authorList>
    </citation>
    <scope>NUCLEOTIDE SEQUENCE [LARGE SCALE GENOMIC DNA]</scope>
    <source>
        <strain evidence="11 12">DSM 15833</strain>
    </source>
</reference>
<dbReference type="PROSITE" id="PS51462">
    <property type="entry name" value="NUDIX"/>
    <property type="match status" value="1"/>
</dbReference>
<evidence type="ECO:0000313" key="11">
    <source>
        <dbReference type="EMBL" id="KRL76277.1"/>
    </source>
</evidence>
<comment type="cofactor">
    <cofactor evidence="2">
        <name>Zn(2+)</name>
        <dbReference type="ChEBI" id="CHEBI:29105"/>
    </cofactor>
</comment>
<dbReference type="Proteomes" id="UP000051048">
    <property type="component" value="Unassembled WGS sequence"/>
</dbReference>
<dbReference type="InterPro" id="IPR050241">
    <property type="entry name" value="NAD-cap_RNA_hydrolase_NudC"/>
</dbReference>
<feature type="domain" description="Nudix hydrolase" evidence="10">
    <location>
        <begin position="37"/>
        <end position="159"/>
    </location>
</feature>
<dbReference type="EC" id="3.6.1.22" evidence="4"/>
<evidence type="ECO:0000256" key="6">
    <source>
        <dbReference type="ARBA" id="ARBA00022801"/>
    </source>
</evidence>
<dbReference type="Pfam" id="PF00293">
    <property type="entry name" value="NUDIX"/>
    <property type="match status" value="1"/>
</dbReference>
<sequence>MQQAYCPQCGTKLRKKFLENEGQVPYCDQCKDYRFPFFNTAISMIVVNQQTDEILLIQQYGRKKNILVAGYLYQGENLETAVKRELAEETGLTPTVIHFNRSKFYQPSNTLMCNFTVVVDDLEDFKVNNEVDRYAWFSRSKAQEAIWPGSLAEEFLLAYLNEKN</sequence>
<dbReference type="GO" id="GO:0006742">
    <property type="term" value="P:NADP+ catabolic process"/>
    <property type="evidence" value="ECO:0007669"/>
    <property type="project" value="TreeGrafter"/>
</dbReference>
<keyword evidence="6 11" id="KW-0378">Hydrolase</keyword>
<comment type="similarity">
    <text evidence="3">Belongs to the Nudix hydrolase family. NudC subfamily.</text>
</comment>